<keyword evidence="4" id="KW-0479">Metal-binding</keyword>
<keyword evidence="6" id="KW-0862">Zinc</keyword>
<reference evidence="14" key="2">
    <citation type="submission" date="2014-06" db="EMBL/GenBank/DDBJ databases">
        <title>The complete genome of Blastobotrys (Arxula) adeninivorans LS3 - a yeast of biotechnological interest.</title>
        <authorList>
            <person name="Kunze G."/>
            <person name="Gaillardin C."/>
            <person name="Czernicka M."/>
            <person name="Durrens P."/>
            <person name="Martin T."/>
            <person name="Boer E."/>
            <person name="Gabaldon T."/>
            <person name="Cruz J."/>
            <person name="Talla E."/>
            <person name="Marck C."/>
            <person name="Goffeau A."/>
            <person name="Barbe V."/>
            <person name="Baret P."/>
            <person name="Baronian K."/>
            <person name="Beier S."/>
            <person name="Bleykasten C."/>
            <person name="Bode R."/>
            <person name="Casaregola S."/>
            <person name="Despons L."/>
            <person name="Fairhead C."/>
            <person name="Giersberg M."/>
            <person name="Gierski P."/>
            <person name="Hahnel U."/>
            <person name="Hartmann A."/>
            <person name="Jankowska D."/>
            <person name="Jubin C."/>
            <person name="Jung P."/>
            <person name="Lafontaine I."/>
            <person name="Leh-Louis V."/>
            <person name="Lemaire M."/>
            <person name="Marcet-Houben M."/>
            <person name="Mascher M."/>
            <person name="Morel G."/>
            <person name="Richard G.-F."/>
            <person name="Riechen J."/>
            <person name="Sacerdot C."/>
            <person name="Sarkar A."/>
            <person name="Savel G."/>
            <person name="Schacherer J."/>
            <person name="Sherman D."/>
            <person name="Straub M.-L."/>
            <person name="Stein N."/>
            <person name="Thierry A."/>
            <person name="Trautwein-Schult A."/>
            <person name="Westhof E."/>
            <person name="Worch S."/>
            <person name="Dujon B."/>
            <person name="Souciet J.-L."/>
            <person name="Wincker P."/>
            <person name="Scholz U."/>
            <person name="Neuveglise N."/>
        </authorList>
    </citation>
    <scope>NUCLEOTIDE SEQUENCE</scope>
    <source>
        <strain evidence="14">LS3</strain>
    </source>
</reference>
<dbReference type="GO" id="GO:0005743">
    <property type="term" value="C:mitochondrial inner membrane"/>
    <property type="evidence" value="ECO:0007669"/>
    <property type="project" value="UniProtKB-SubCell"/>
</dbReference>
<evidence type="ECO:0000256" key="4">
    <source>
        <dbReference type="ARBA" id="ARBA00022723"/>
    </source>
</evidence>
<reference evidence="14" key="1">
    <citation type="submission" date="2014-02" db="EMBL/GenBank/DDBJ databases">
        <authorList>
            <person name="Genoscope - CEA"/>
        </authorList>
    </citation>
    <scope>NUCLEOTIDE SEQUENCE</scope>
    <source>
        <strain evidence="14">LS3</strain>
    </source>
</reference>
<name>A0A060T1J8_BLAAD</name>
<keyword evidence="12" id="KW-0143">Chaperone</keyword>
<keyword evidence="8 12" id="KW-0811">Translocation</keyword>
<comment type="similarity">
    <text evidence="2 12">Belongs to the small Tim family.</text>
</comment>
<keyword evidence="7 12" id="KW-0653">Protein transport</keyword>
<evidence type="ECO:0000256" key="1">
    <source>
        <dbReference type="ARBA" id="ARBA00004137"/>
    </source>
</evidence>
<keyword evidence="11 12" id="KW-1015">Disulfide bond</keyword>
<evidence type="ECO:0000256" key="2">
    <source>
        <dbReference type="ARBA" id="ARBA00006720"/>
    </source>
</evidence>
<evidence type="ECO:0000259" key="13">
    <source>
        <dbReference type="Pfam" id="PF02953"/>
    </source>
</evidence>
<keyword evidence="9 12" id="KW-0496">Mitochondrion</keyword>
<keyword evidence="3 12" id="KW-0813">Transport</keyword>
<evidence type="ECO:0000256" key="5">
    <source>
        <dbReference type="ARBA" id="ARBA00022792"/>
    </source>
</evidence>
<dbReference type="SUPFAM" id="SSF144122">
    <property type="entry name" value="Tim10-like"/>
    <property type="match status" value="1"/>
</dbReference>
<dbReference type="PANTHER" id="PTHR11038">
    <property type="entry name" value="MITOCHONDRIAL IMPORT INNER MEMBRANE TRANSLOCASE SUBUNIT TIM10"/>
    <property type="match status" value="1"/>
</dbReference>
<organism evidence="14">
    <name type="scientific">Blastobotrys adeninivorans</name>
    <name type="common">Yeast</name>
    <name type="synonym">Arxula adeninivorans</name>
    <dbReference type="NCBI Taxonomy" id="409370"/>
    <lineage>
        <taxon>Eukaryota</taxon>
        <taxon>Fungi</taxon>
        <taxon>Dikarya</taxon>
        <taxon>Ascomycota</taxon>
        <taxon>Saccharomycotina</taxon>
        <taxon>Dipodascomycetes</taxon>
        <taxon>Dipodascales</taxon>
        <taxon>Trichomonascaceae</taxon>
        <taxon>Blastobotrys</taxon>
    </lineage>
</organism>
<dbReference type="PhylomeDB" id="A0A060T1J8"/>
<dbReference type="GO" id="GO:0015031">
    <property type="term" value="P:protein transport"/>
    <property type="evidence" value="ECO:0007669"/>
    <property type="project" value="UniProtKB-KW"/>
</dbReference>
<proteinExistence type="inferred from homology"/>
<evidence type="ECO:0000256" key="8">
    <source>
        <dbReference type="ARBA" id="ARBA00023010"/>
    </source>
</evidence>
<dbReference type="AlphaFoldDB" id="A0A060T1J8"/>
<dbReference type="InterPro" id="IPR004217">
    <property type="entry name" value="Tim10-like"/>
</dbReference>
<evidence type="ECO:0000256" key="9">
    <source>
        <dbReference type="ARBA" id="ARBA00023128"/>
    </source>
</evidence>
<accession>A0A060T1J8</accession>
<evidence type="ECO:0000313" key="14">
    <source>
        <dbReference type="EMBL" id="CDP34995.1"/>
    </source>
</evidence>
<protein>
    <recommendedName>
        <fullName evidence="12">Mitochondrial import inner membrane translocase subunit</fullName>
    </recommendedName>
</protein>
<dbReference type="PANTHER" id="PTHR11038:SF16">
    <property type="entry name" value="MITOCHONDRIAL IMPORT INNER MEMBRANE TRANSLOCASE SUBUNIT TIM10"/>
    <property type="match status" value="1"/>
</dbReference>
<sequence>MSLFSMGINSLEVSEERLQMAQLEFESLSALFDSMLTTCKEKCIPARYGEEDLNKGESVCIDRCVAKYFASNLKVGEFMRTNNAGPDTLTYQSLTK</sequence>
<keyword evidence="5 12" id="KW-0999">Mitochondrion inner membrane</keyword>
<dbReference type="Gene3D" id="1.10.287.810">
    <property type="entry name" value="Mitochondrial import inner membrane translocase subunit tim13 like domains"/>
    <property type="match status" value="1"/>
</dbReference>
<comment type="domain">
    <text evidence="12">The twin CX3C motif contains 4 conserved Cys residues that form 2 disulfide bonds in the mitochondrial intermembrane space.</text>
</comment>
<dbReference type="Pfam" id="PF02953">
    <property type="entry name" value="zf-Tim10_DDP"/>
    <property type="match status" value="1"/>
</dbReference>
<comment type="subunit">
    <text evidence="12">Heterohexamer.</text>
</comment>
<keyword evidence="10" id="KW-0472">Membrane</keyword>
<evidence type="ECO:0000256" key="11">
    <source>
        <dbReference type="ARBA" id="ARBA00023157"/>
    </source>
</evidence>
<evidence type="ECO:0000256" key="10">
    <source>
        <dbReference type="ARBA" id="ARBA00023136"/>
    </source>
</evidence>
<evidence type="ECO:0000256" key="3">
    <source>
        <dbReference type="ARBA" id="ARBA00022448"/>
    </source>
</evidence>
<evidence type="ECO:0000256" key="6">
    <source>
        <dbReference type="ARBA" id="ARBA00022833"/>
    </source>
</evidence>
<dbReference type="GO" id="GO:0045039">
    <property type="term" value="P:protein insertion into mitochondrial inner membrane"/>
    <property type="evidence" value="ECO:0007669"/>
    <property type="project" value="TreeGrafter"/>
</dbReference>
<feature type="domain" description="Tim10-like" evidence="13">
    <location>
        <begin position="19"/>
        <end position="77"/>
    </location>
</feature>
<evidence type="ECO:0000256" key="12">
    <source>
        <dbReference type="RuleBase" id="RU367043"/>
    </source>
</evidence>
<dbReference type="InterPro" id="IPR035427">
    <property type="entry name" value="Tim10-like_dom_sf"/>
</dbReference>
<gene>
    <name evidence="14" type="ORF">GNLVRS02_ARAD1C25234g</name>
</gene>
<comment type="function">
    <text evidence="12">Mitochondrial intermembrane chaperone that participates in the import and insertion of some multi-pass transmembrane proteins into the mitochondrial inner membrane. Also required for the transfer of beta-barrel precursors from the TOM complex to the sorting and assembly machinery (SAM complex) of the outer membrane. Acts as a chaperone-like protein that protects the hydrophobic precursors from aggregation and guide them through the mitochondrial intermembrane space.</text>
</comment>
<dbReference type="EMBL" id="HG937693">
    <property type="protein sequence ID" value="CDP34995.1"/>
    <property type="molecule type" value="Genomic_DNA"/>
</dbReference>
<comment type="subcellular location">
    <subcellularLocation>
        <location evidence="1 12">Mitochondrion inner membrane</location>
        <topology evidence="1 12">Peripheral membrane protein</topology>
        <orientation evidence="1 12">Intermembrane side</orientation>
    </subcellularLocation>
</comment>
<dbReference type="GO" id="GO:0046872">
    <property type="term" value="F:metal ion binding"/>
    <property type="evidence" value="ECO:0007669"/>
    <property type="project" value="UniProtKB-KW"/>
</dbReference>
<evidence type="ECO:0000256" key="7">
    <source>
        <dbReference type="ARBA" id="ARBA00022927"/>
    </source>
</evidence>